<dbReference type="CDD" id="cd06173">
    <property type="entry name" value="MFS_MefA_like"/>
    <property type="match status" value="1"/>
</dbReference>
<feature type="transmembrane region" description="Helical" evidence="6">
    <location>
        <begin position="283"/>
        <end position="301"/>
    </location>
</feature>
<feature type="transmembrane region" description="Helical" evidence="6">
    <location>
        <begin position="41"/>
        <end position="66"/>
    </location>
</feature>
<dbReference type="GO" id="GO:0005886">
    <property type="term" value="C:plasma membrane"/>
    <property type="evidence" value="ECO:0007669"/>
    <property type="project" value="UniProtKB-SubCell"/>
</dbReference>
<dbReference type="Proteomes" id="UP000295497">
    <property type="component" value="Chromosome"/>
</dbReference>
<dbReference type="Pfam" id="PF07690">
    <property type="entry name" value="MFS_1"/>
    <property type="match status" value="1"/>
</dbReference>
<keyword evidence="2" id="KW-1003">Cell membrane</keyword>
<feature type="transmembrane region" description="Helical" evidence="6">
    <location>
        <begin position="346"/>
        <end position="367"/>
    </location>
</feature>
<evidence type="ECO:0000256" key="5">
    <source>
        <dbReference type="ARBA" id="ARBA00023136"/>
    </source>
</evidence>
<dbReference type="EMBL" id="CP012672">
    <property type="protein sequence ID" value="AUX36312.1"/>
    <property type="molecule type" value="Genomic_DNA"/>
</dbReference>
<feature type="transmembrane region" description="Helical" evidence="6">
    <location>
        <begin position="396"/>
        <end position="416"/>
    </location>
</feature>
<dbReference type="Gene3D" id="1.20.1250.20">
    <property type="entry name" value="MFS general substrate transporter like domains"/>
    <property type="match status" value="1"/>
</dbReference>
<feature type="transmembrane region" description="Helical" evidence="6">
    <location>
        <begin position="73"/>
        <end position="96"/>
    </location>
</feature>
<dbReference type="GO" id="GO:0022857">
    <property type="term" value="F:transmembrane transporter activity"/>
    <property type="evidence" value="ECO:0007669"/>
    <property type="project" value="InterPro"/>
</dbReference>
<protein>
    <submittedName>
        <fullName evidence="7">MFS transporter</fullName>
    </submittedName>
</protein>
<keyword evidence="4 6" id="KW-1133">Transmembrane helix</keyword>
<name>A0A4V0NHD7_SORCE</name>
<reference evidence="7 8" key="1">
    <citation type="submission" date="2015-09" db="EMBL/GenBank/DDBJ databases">
        <title>Sorangium comparison.</title>
        <authorList>
            <person name="Zaburannyi N."/>
            <person name="Bunk B."/>
            <person name="Overmann J."/>
            <person name="Mueller R."/>
        </authorList>
    </citation>
    <scope>NUCLEOTIDE SEQUENCE [LARGE SCALE GENOMIC DNA]</scope>
    <source>
        <strain evidence="7 8">So ce836</strain>
    </source>
</reference>
<evidence type="ECO:0000313" key="8">
    <source>
        <dbReference type="Proteomes" id="UP000295497"/>
    </source>
</evidence>
<sequence length="451" mass="47600">MLWVPPRSFLAIWFGQLLSTLGTGISSFAFTVWVWNRTQHAASIATLELCSFGIVILVSPLAGVLVDRLDRRWAMAVADLGVGAVTVGVLCINKTIGLEPWHLYVAKLLTGAFVAFQTPAYLGAVTVLLSKESYARASGMMSLSLSLSGLLSPVAASLLYRHIGLDGVLLLDAASFAIAIVLLFFVRVPERALATEPRDCPRLVEEAIYGFRTVFGSKSLVGLLYVLAANNFLSMFGILLPPLVLARTGGHDAALASVMVAGAAGGVAGGIAMSLWGGPRKRIQGVLAMIFLNGLFGQVLLGLGRTPVTWGVASFLTSFFFPILYGCNQAIWQSKIHPDAQGRVFAARRIVVDAMVPVAMLIAGPLADDVLEPALSPGGAWVPFLSWLVGSGPGSGMSLIFIVAGLATMGLAAAAYKIGSIREIDSLLPDSSDSACARDDVLSRRGAQRPE</sequence>
<dbReference type="PANTHER" id="PTHR23513:SF6">
    <property type="entry name" value="MAJOR FACILITATOR SUPERFAMILY ASSOCIATED DOMAIN-CONTAINING PROTEIN"/>
    <property type="match status" value="1"/>
</dbReference>
<dbReference type="SUPFAM" id="SSF103473">
    <property type="entry name" value="MFS general substrate transporter"/>
    <property type="match status" value="1"/>
</dbReference>
<keyword evidence="5 6" id="KW-0472">Membrane</keyword>
<feature type="transmembrane region" description="Helical" evidence="6">
    <location>
        <begin position="307"/>
        <end position="325"/>
    </location>
</feature>
<gene>
    <name evidence="7" type="ORF">SOCE836_085190</name>
</gene>
<proteinExistence type="predicted"/>
<dbReference type="InterPro" id="IPR036259">
    <property type="entry name" value="MFS_trans_sf"/>
</dbReference>
<evidence type="ECO:0000256" key="3">
    <source>
        <dbReference type="ARBA" id="ARBA00022692"/>
    </source>
</evidence>
<dbReference type="RefSeq" id="WP_129579155.1">
    <property type="nucleotide sequence ID" value="NZ_CP012672.1"/>
</dbReference>
<evidence type="ECO:0000256" key="4">
    <source>
        <dbReference type="ARBA" id="ARBA00022989"/>
    </source>
</evidence>
<feature type="transmembrane region" description="Helical" evidence="6">
    <location>
        <begin position="108"/>
        <end position="129"/>
    </location>
</feature>
<keyword evidence="3 6" id="KW-0812">Transmembrane</keyword>
<feature type="transmembrane region" description="Helical" evidence="6">
    <location>
        <begin position="12"/>
        <end position="35"/>
    </location>
</feature>
<evidence type="ECO:0000256" key="1">
    <source>
        <dbReference type="ARBA" id="ARBA00004651"/>
    </source>
</evidence>
<accession>A0A4V0NHD7</accession>
<dbReference type="InterPro" id="IPR011701">
    <property type="entry name" value="MFS"/>
</dbReference>
<dbReference type="PANTHER" id="PTHR23513">
    <property type="entry name" value="INTEGRAL MEMBRANE EFFLUX PROTEIN-RELATED"/>
    <property type="match status" value="1"/>
</dbReference>
<feature type="transmembrane region" description="Helical" evidence="6">
    <location>
        <begin position="220"/>
        <end position="241"/>
    </location>
</feature>
<evidence type="ECO:0000313" key="7">
    <source>
        <dbReference type="EMBL" id="AUX36312.1"/>
    </source>
</evidence>
<comment type="subcellular location">
    <subcellularLocation>
        <location evidence="1">Cell membrane</location>
        <topology evidence="1">Multi-pass membrane protein</topology>
    </subcellularLocation>
</comment>
<organism evidence="7 8">
    <name type="scientific">Sorangium cellulosum</name>
    <name type="common">Polyangium cellulosum</name>
    <dbReference type="NCBI Taxonomy" id="56"/>
    <lineage>
        <taxon>Bacteria</taxon>
        <taxon>Pseudomonadati</taxon>
        <taxon>Myxococcota</taxon>
        <taxon>Polyangia</taxon>
        <taxon>Polyangiales</taxon>
        <taxon>Polyangiaceae</taxon>
        <taxon>Sorangium</taxon>
    </lineage>
</organism>
<feature type="transmembrane region" description="Helical" evidence="6">
    <location>
        <begin position="141"/>
        <end position="163"/>
    </location>
</feature>
<evidence type="ECO:0000256" key="6">
    <source>
        <dbReference type="SAM" id="Phobius"/>
    </source>
</evidence>
<evidence type="ECO:0000256" key="2">
    <source>
        <dbReference type="ARBA" id="ARBA00022475"/>
    </source>
</evidence>
<dbReference type="AlphaFoldDB" id="A0A4V0NHD7"/>
<feature type="transmembrane region" description="Helical" evidence="6">
    <location>
        <begin position="169"/>
        <end position="188"/>
    </location>
</feature>
<feature type="transmembrane region" description="Helical" evidence="6">
    <location>
        <begin position="253"/>
        <end position="276"/>
    </location>
</feature>